<dbReference type="EMBL" id="CP071503">
    <property type="protein sequence ID" value="QSX32233.1"/>
    <property type="molecule type" value="Genomic_DNA"/>
</dbReference>
<evidence type="ECO:0000313" key="2">
    <source>
        <dbReference type="Proteomes" id="UP000662770"/>
    </source>
</evidence>
<gene>
    <name evidence="1" type="ORF">JYB87_10620</name>
</gene>
<sequence length="120" mass="13668">MNNRNGFYNRSLATIQIGVARADGLLSLYGDDISFEPLNKQVGLGPFHLQRHDIKKVRRNISRGEHISSEDIDQLELEFTSGEVYRFIVNDSDKWFTLLQPDSCNRTHSLDDNSGSLLTK</sequence>
<proteinExistence type="predicted"/>
<dbReference type="RefSeq" id="WP_207353478.1">
    <property type="nucleotide sequence ID" value="NZ_CP071503.1"/>
</dbReference>
<organism evidence="1 2">
    <name type="scientific">Shewanella avicenniae</name>
    <dbReference type="NCBI Taxonomy" id="2814294"/>
    <lineage>
        <taxon>Bacteria</taxon>
        <taxon>Pseudomonadati</taxon>
        <taxon>Pseudomonadota</taxon>
        <taxon>Gammaproteobacteria</taxon>
        <taxon>Alteromonadales</taxon>
        <taxon>Shewanellaceae</taxon>
        <taxon>Shewanella</taxon>
    </lineage>
</organism>
<keyword evidence="2" id="KW-1185">Reference proteome</keyword>
<name>A0ABX7QMV5_9GAMM</name>
<reference evidence="1 2" key="1">
    <citation type="submission" date="2021-03" db="EMBL/GenBank/DDBJ databases">
        <title>Novel species identification of genus Shewanella.</title>
        <authorList>
            <person name="Liu G."/>
            <person name="Zhang Q."/>
        </authorList>
    </citation>
    <scope>NUCLEOTIDE SEQUENCE [LARGE SCALE GENOMIC DNA]</scope>
    <source>
        <strain evidence="1 2">FJAT-51800</strain>
    </source>
</reference>
<accession>A0ABX7QMV5</accession>
<dbReference type="Proteomes" id="UP000662770">
    <property type="component" value="Chromosome"/>
</dbReference>
<protein>
    <submittedName>
        <fullName evidence="1">Uncharacterized protein</fullName>
    </submittedName>
</protein>
<evidence type="ECO:0000313" key="1">
    <source>
        <dbReference type="EMBL" id="QSX32233.1"/>
    </source>
</evidence>